<keyword evidence="6" id="KW-0472">Membrane</keyword>
<name>A0A1Q8CDY0_9PSEU</name>
<dbReference type="GO" id="GO:0042597">
    <property type="term" value="C:periplasmic space"/>
    <property type="evidence" value="ECO:0007669"/>
    <property type="project" value="InterPro"/>
</dbReference>
<keyword evidence="6" id="KW-0812">Transmembrane</keyword>
<dbReference type="GO" id="GO:0006825">
    <property type="term" value="P:copper ion transport"/>
    <property type="evidence" value="ECO:0007669"/>
    <property type="project" value="InterPro"/>
</dbReference>
<protein>
    <recommendedName>
        <fullName evidence="8">CopC domain-containing protein</fullName>
    </recommendedName>
</protein>
<proteinExistence type="predicted"/>
<feature type="signal peptide" evidence="7">
    <location>
        <begin position="1"/>
        <end position="28"/>
    </location>
</feature>
<dbReference type="InterPro" id="IPR007348">
    <property type="entry name" value="CopC_dom"/>
</dbReference>
<comment type="caution">
    <text evidence="9">The sequence shown here is derived from an EMBL/GenBank/DDBJ whole genome shotgun (WGS) entry which is preliminary data.</text>
</comment>
<evidence type="ECO:0000256" key="1">
    <source>
        <dbReference type="ARBA" id="ARBA00004196"/>
    </source>
</evidence>
<keyword evidence="6" id="KW-1133">Transmembrane helix</keyword>
<evidence type="ECO:0000313" key="9">
    <source>
        <dbReference type="EMBL" id="OLF12584.1"/>
    </source>
</evidence>
<evidence type="ECO:0000256" key="7">
    <source>
        <dbReference type="SAM" id="SignalP"/>
    </source>
</evidence>
<feature type="transmembrane region" description="Helical" evidence="6">
    <location>
        <begin position="174"/>
        <end position="196"/>
    </location>
</feature>
<feature type="compositionally biased region" description="Low complexity" evidence="5">
    <location>
        <begin position="121"/>
        <end position="143"/>
    </location>
</feature>
<keyword evidence="4" id="KW-0186">Copper</keyword>
<dbReference type="PANTHER" id="PTHR34820:SF4">
    <property type="entry name" value="INNER MEMBRANE PROTEIN YEBZ"/>
    <property type="match status" value="1"/>
</dbReference>
<dbReference type="Gene3D" id="2.60.40.1220">
    <property type="match status" value="1"/>
</dbReference>
<dbReference type="Pfam" id="PF04234">
    <property type="entry name" value="CopC"/>
    <property type="match status" value="1"/>
</dbReference>
<dbReference type="STRING" id="1912961.BU204_28485"/>
<dbReference type="EMBL" id="MSIE01000059">
    <property type="protein sequence ID" value="OLF12584.1"/>
    <property type="molecule type" value="Genomic_DNA"/>
</dbReference>
<accession>A0A1Q8CDY0</accession>
<comment type="subcellular location">
    <subcellularLocation>
        <location evidence="1">Cell envelope</location>
    </subcellularLocation>
</comment>
<dbReference type="GO" id="GO:0005886">
    <property type="term" value="C:plasma membrane"/>
    <property type="evidence" value="ECO:0007669"/>
    <property type="project" value="TreeGrafter"/>
</dbReference>
<evidence type="ECO:0000256" key="3">
    <source>
        <dbReference type="ARBA" id="ARBA00022729"/>
    </source>
</evidence>
<feature type="domain" description="CopC" evidence="8">
    <location>
        <begin position="27"/>
        <end position="119"/>
    </location>
</feature>
<reference evidence="9 10" key="1">
    <citation type="submission" date="2016-12" db="EMBL/GenBank/DDBJ databases">
        <title>The draft genome sequence of Actinophytocola sp. 11-183.</title>
        <authorList>
            <person name="Wang W."/>
            <person name="Yuan L."/>
        </authorList>
    </citation>
    <scope>NUCLEOTIDE SEQUENCE [LARGE SCALE GENOMIC DNA]</scope>
    <source>
        <strain evidence="9 10">11-183</strain>
    </source>
</reference>
<gene>
    <name evidence="9" type="ORF">BU204_28485</name>
</gene>
<dbReference type="InterPro" id="IPR014756">
    <property type="entry name" value="Ig_E-set"/>
</dbReference>
<evidence type="ECO:0000256" key="2">
    <source>
        <dbReference type="ARBA" id="ARBA00022723"/>
    </source>
</evidence>
<keyword evidence="10" id="KW-1185">Reference proteome</keyword>
<evidence type="ECO:0000313" key="10">
    <source>
        <dbReference type="Proteomes" id="UP000185596"/>
    </source>
</evidence>
<dbReference type="OrthoDB" id="3698694at2"/>
<evidence type="ECO:0000259" key="8">
    <source>
        <dbReference type="Pfam" id="PF04234"/>
    </source>
</evidence>
<keyword evidence="2" id="KW-0479">Metal-binding</keyword>
<evidence type="ECO:0000256" key="6">
    <source>
        <dbReference type="SAM" id="Phobius"/>
    </source>
</evidence>
<feature type="region of interest" description="Disordered" evidence="5">
    <location>
        <begin position="121"/>
        <end position="170"/>
    </location>
</feature>
<dbReference type="SUPFAM" id="SSF81296">
    <property type="entry name" value="E set domains"/>
    <property type="match status" value="1"/>
</dbReference>
<keyword evidence="3 7" id="KW-0732">Signal</keyword>
<dbReference type="RefSeq" id="WP_075128860.1">
    <property type="nucleotide sequence ID" value="NZ_MSIE01000059.1"/>
</dbReference>
<organism evidence="9 10">
    <name type="scientific">Actinophytocola xanthii</name>
    <dbReference type="NCBI Taxonomy" id="1912961"/>
    <lineage>
        <taxon>Bacteria</taxon>
        <taxon>Bacillati</taxon>
        <taxon>Actinomycetota</taxon>
        <taxon>Actinomycetes</taxon>
        <taxon>Pseudonocardiales</taxon>
        <taxon>Pseudonocardiaceae</taxon>
    </lineage>
</organism>
<sequence>MSFRRLLATTLLSTLTLVLTATPAAAHAELIASDPAQDASVATAPAQVRLTFSEPVSPAPNVVEISGPGGARWTVGSPAVAGAEVTVPVQASGPAGAYTLVYRVISSDGDAVSGTIRFALTTPATPPTRSTTESTPTQPPAESEAVESEAVDTSAPAHENTAATGAEDGSGPPAWVWIVAAVALVAAGIVIALRVARSSSTRQPSSSDS</sequence>
<dbReference type="Proteomes" id="UP000185596">
    <property type="component" value="Unassembled WGS sequence"/>
</dbReference>
<dbReference type="AlphaFoldDB" id="A0A1Q8CDY0"/>
<dbReference type="GO" id="GO:0005507">
    <property type="term" value="F:copper ion binding"/>
    <property type="evidence" value="ECO:0007669"/>
    <property type="project" value="InterPro"/>
</dbReference>
<dbReference type="InterPro" id="IPR032694">
    <property type="entry name" value="CopC/D"/>
</dbReference>
<dbReference type="GO" id="GO:0030313">
    <property type="term" value="C:cell envelope"/>
    <property type="evidence" value="ECO:0007669"/>
    <property type="project" value="UniProtKB-SubCell"/>
</dbReference>
<evidence type="ECO:0000256" key="5">
    <source>
        <dbReference type="SAM" id="MobiDB-lite"/>
    </source>
</evidence>
<dbReference type="PANTHER" id="PTHR34820">
    <property type="entry name" value="INNER MEMBRANE PROTEIN YEBZ"/>
    <property type="match status" value="1"/>
</dbReference>
<dbReference type="GO" id="GO:0046688">
    <property type="term" value="P:response to copper ion"/>
    <property type="evidence" value="ECO:0007669"/>
    <property type="project" value="InterPro"/>
</dbReference>
<evidence type="ECO:0000256" key="4">
    <source>
        <dbReference type="ARBA" id="ARBA00023008"/>
    </source>
</evidence>
<dbReference type="InterPro" id="IPR014755">
    <property type="entry name" value="Cu-Rt/internalin_Ig-like"/>
</dbReference>
<feature type="chain" id="PRO_5038576787" description="CopC domain-containing protein" evidence="7">
    <location>
        <begin position="29"/>
        <end position="209"/>
    </location>
</feature>